<dbReference type="RefSeq" id="WP_268043961.1">
    <property type="nucleotide sequence ID" value="NZ_CP104064.1"/>
</dbReference>
<keyword evidence="1" id="KW-0812">Transmembrane</keyword>
<evidence type="ECO:0000256" key="1">
    <source>
        <dbReference type="SAM" id="Phobius"/>
    </source>
</evidence>
<name>A0ABY6Z149_9BACL</name>
<accession>A0ABY6Z149</accession>
<evidence type="ECO:0000313" key="3">
    <source>
        <dbReference type="Proteomes" id="UP001164803"/>
    </source>
</evidence>
<sequence>MEKGNLRMHHWTVTSGLQLVLVALLTFLLNPLHYVITAFIIWDLVCNIRNERLWFGIRVTRIVKPLVVRYVKACVVGAVGSAALLALGAAVSWTTILFVTVLSLVLGAIRSRFTSSSFAISVAVTLAGVAGMFQSPGPSFLSSALRFLQGFETKSWLAIGVVAALAELLLQWWNKRDAVFPALMTSKRGRRIGALKIQLGFVMPLMLWMTPINHGAVTFFGGFHPWLTSPQTSLGICIIPVVFGLHGLFTALKPERVLVQWRWWNLAQAAVLAAGFAVEQWTKIDFGWLAAPVMIALIECVRSVWRRVDASSEPLIAPDNRGVMVLYTIRDSLSDKLGLLPGEIVTHVNQTPVHTEYDLHFAFDQNPAYAKFQIIDTRGEVRLVGNPVYEGERHQLGLIVVVPGEQPALALKRPLGFLETMYLRRNR</sequence>
<keyword evidence="1" id="KW-1133">Transmembrane helix</keyword>
<organism evidence="2 3">
    <name type="scientific">Alicyclobacillus dauci</name>
    <dbReference type="NCBI Taxonomy" id="1475485"/>
    <lineage>
        <taxon>Bacteria</taxon>
        <taxon>Bacillati</taxon>
        <taxon>Bacillota</taxon>
        <taxon>Bacilli</taxon>
        <taxon>Bacillales</taxon>
        <taxon>Alicyclobacillaceae</taxon>
        <taxon>Alicyclobacillus</taxon>
    </lineage>
</organism>
<dbReference type="SUPFAM" id="SSF50156">
    <property type="entry name" value="PDZ domain-like"/>
    <property type="match status" value="1"/>
</dbReference>
<proteinExistence type="predicted"/>
<feature type="transmembrane region" description="Helical" evidence="1">
    <location>
        <begin position="194"/>
        <end position="212"/>
    </location>
</feature>
<dbReference type="EMBL" id="CP104064">
    <property type="protein sequence ID" value="WAH36604.1"/>
    <property type="molecule type" value="Genomic_DNA"/>
</dbReference>
<dbReference type="Proteomes" id="UP001164803">
    <property type="component" value="Chromosome"/>
</dbReference>
<protein>
    <submittedName>
        <fullName evidence="2">PDZ domain-containing protein</fullName>
    </submittedName>
</protein>
<feature type="transmembrane region" description="Helical" evidence="1">
    <location>
        <begin position="116"/>
        <end position="135"/>
    </location>
</feature>
<dbReference type="Gene3D" id="2.30.42.10">
    <property type="match status" value="1"/>
</dbReference>
<feature type="transmembrane region" description="Helical" evidence="1">
    <location>
        <begin position="91"/>
        <end position="109"/>
    </location>
</feature>
<dbReference type="InterPro" id="IPR036034">
    <property type="entry name" value="PDZ_sf"/>
</dbReference>
<feature type="transmembrane region" description="Helical" evidence="1">
    <location>
        <begin position="155"/>
        <end position="173"/>
    </location>
</feature>
<keyword evidence="1" id="KW-0472">Membrane</keyword>
<gene>
    <name evidence="2" type="ORF">NZD86_20765</name>
</gene>
<reference evidence="2" key="1">
    <citation type="submission" date="2022-08" db="EMBL/GenBank/DDBJ databases">
        <title>Alicyclobacillus dauci DSM2870, complete genome.</title>
        <authorList>
            <person name="Wang Q."/>
            <person name="Cai R."/>
            <person name="Wang Z."/>
        </authorList>
    </citation>
    <scope>NUCLEOTIDE SEQUENCE</scope>
    <source>
        <strain evidence="2">DSM 28700</strain>
    </source>
</reference>
<feature type="transmembrane region" description="Helical" evidence="1">
    <location>
        <begin position="20"/>
        <end position="45"/>
    </location>
</feature>
<evidence type="ECO:0000313" key="2">
    <source>
        <dbReference type="EMBL" id="WAH36604.1"/>
    </source>
</evidence>
<keyword evidence="3" id="KW-1185">Reference proteome</keyword>
<feature type="transmembrane region" description="Helical" evidence="1">
    <location>
        <begin position="232"/>
        <end position="251"/>
    </location>
</feature>